<dbReference type="HOGENOM" id="CLU_2377028_0_0_1"/>
<reference evidence="1 2" key="1">
    <citation type="journal article" date="2013" name="Genome Biol.">
        <title>The genome sequence of the most widely cultivated cacao type and its use to identify candidate genes regulating pod color.</title>
        <authorList>
            <person name="Motamayor J.C."/>
            <person name="Mockaitis K."/>
            <person name="Schmutz J."/>
            <person name="Haiminen N."/>
            <person name="Iii D.L."/>
            <person name="Cornejo O."/>
            <person name="Findley S.D."/>
            <person name="Zheng P."/>
            <person name="Utro F."/>
            <person name="Royaert S."/>
            <person name="Saski C."/>
            <person name="Jenkins J."/>
            <person name="Podicheti R."/>
            <person name="Zhao M."/>
            <person name="Scheffler B.E."/>
            <person name="Stack J.C."/>
            <person name="Feltus F.A."/>
            <person name="Mustiga G.M."/>
            <person name="Amores F."/>
            <person name="Phillips W."/>
            <person name="Marelli J.P."/>
            <person name="May G.D."/>
            <person name="Shapiro H."/>
            <person name="Ma J."/>
            <person name="Bustamante C.D."/>
            <person name="Schnell R.J."/>
            <person name="Main D."/>
            <person name="Gilbert D."/>
            <person name="Parida L."/>
            <person name="Kuhn D.N."/>
        </authorList>
    </citation>
    <scope>NUCLEOTIDE SEQUENCE [LARGE SCALE GENOMIC DNA]</scope>
    <source>
        <strain evidence="2">cv. Matina 1-6</strain>
    </source>
</reference>
<proteinExistence type="predicted"/>
<dbReference type="InParanoid" id="A0A061GM84"/>
<evidence type="ECO:0000313" key="2">
    <source>
        <dbReference type="Proteomes" id="UP000026915"/>
    </source>
</evidence>
<name>A0A061GM84_THECC</name>
<keyword evidence="2" id="KW-1185">Reference proteome</keyword>
<organism evidence="1 2">
    <name type="scientific">Theobroma cacao</name>
    <name type="common">Cacao</name>
    <name type="synonym">Cocoa</name>
    <dbReference type="NCBI Taxonomy" id="3641"/>
    <lineage>
        <taxon>Eukaryota</taxon>
        <taxon>Viridiplantae</taxon>
        <taxon>Streptophyta</taxon>
        <taxon>Embryophyta</taxon>
        <taxon>Tracheophyta</taxon>
        <taxon>Spermatophyta</taxon>
        <taxon>Magnoliopsida</taxon>
        <taxon>eudicotyledons</taxon>
        <taxon>Gunneridae</taxon>
        <taxon>Pentapetalae</taxon>
        <taxon>rosids</taxon>
        <taxon>malvids</taxon>
        <taxon>Malvales</taxon>
        <taxon>Malvaceae</taxon>
        <taxon>Byttnerioideae</taxon>
        <taxon>Theobroma</taxon>
    </lineage>
</organism>
<dbReference type="AlphaFoldDB" id="A0A061GM84"/>
<accession>A0A061GM84</accession>
<dbReference type="Proteomes" id="UP000026915">
    <property type="component" value="Chromosome 9"/>
</dbReference>
<gene>
    <name evidence="1" type="ORF">TCM_037516</name>
</gene>
<protein>
    <submittedName>
        <fullName evidence="1">Uncharacterized protein</fullName>
    </submittedName>
</protein>
<dbReference type="Gramene" id="EOY30242">
    <property type="protein sequence ID" value="EOY30242"/>
    <property type="gene ID" value="TCM_037516"/>
</dbReference>
<evidence type="ECO:0000313" key="1">
    <source>
        <dbReference type="EMBL" id="EOY30242.1"/>
    </source>
</evidence>
<sequence length="95" mass="10310">MERKVDSKLIPGTILLIMTLYSCNGTRKESHARIQNIDQVVGLSYLGGGRAETAETQSQKNSLGMRALWKKVTVHVLPAPSANIRVEPALGPIPS</sequence>
<dbReference type="PROSITE" id="PS51257">
    <property type="entry name" value="PROKAR_LIPOPROTEIN"/>
    <property type="match status" value="1"/>
</dbReference>
<dbReference type="EMBL" id="CM001887">
    <property type="protein sequence ID" value="EOY30242.1"/>
    <property type="molecule type" value="Genomic_DNA"/>
</dbReference>